<dbReference type="PANTHER" id="PTHR30636">
    <property type="entry name" value="UPF0701 PROTEIN YICC"/>
    <property type="match status" value="1"/>
</dbReference>
<dbReference type="InterPro" id="IPR005229">
    <property type="entry name" value="YicC/YloC-like"/>
</dbReference>
<dbReference type="Gene3D" id="1.20.58.60">
    <property type="match status" value="1"/>
</dbReference>
<dbReference type="Pfam" id="PF08340">
    <property type="entry name" value="YicC-like_C"/>
    <property type="match status" value="1"/>
</dbReference>
<keyword evidence="4" id="KW-0378">Hydrolase</keyword>
<dbReference type="EMBL" id="FQXM01000002">
    <property type="protein sequence ID" value="SHH17164.1"/>
    <property type="molecule type" value="Genomic_DNA"/>
</dbReference>
<feature type="domain" description="Endoribonuclease YicC-like N-terminal" evidence="6">
    <location>
        <begin position="3"/>
        <end position="157"/>
    </location>
</feature>
<evidence type="ECO:0000313" key="9">
    <source>
        <dbReference type="Proteomes" id="UP000184447"/>
    </source>
</evidence>
<keyword evidence="9" id="KW-1185">Reference proteome</keyword>
<evidence type="ECO:0000313" key="8">
    <source>
        <dbReference type="EMBL" id="SHH17164.1"/>
    </source>
</evidence>
<feature type="domain" description="Endoribonuclease YicC-like C-terminal" evidence="7">
    <location>
        <begin position="175"/>
        <end position="293"/>
    </location>
</feature>
<sequence>MSNSMTGFGRAISLEESTRGFTIEMKSVNHRYLDINIKMPRNYLQIENKIRGLVKAKLKRGKIDIFISQNSYGKDDYQVSFNKDLADNYMKCLTEIKNNYDVVDNISVALISKFPDVVVIEKKEEDINHVWDELSQLVNEAIENLSNMRMIEGEKLKLDIINKCDLIMNIVSQIEEKSFLVVMDYKKKLEERISELMDKSDIDEYRIANEIAIFADKASIDEELVRLKSHISQIKGTFTELEPVGRKLDFIIQEMNREANTIASKSSDLETVNLTIELKSLIEKIREQVQNIE</sequence>
<dbReference type="RefSeq" id="WP_073336206.1">
    <property type="nucleotide sequence ID" value="NZ_FQXM01000002.1"/>
</dbReference>
<keyword evidence="2" id="KW-0540">Nuclease</keyword>
<comment type="cofactor">
    <cofactor evidence="1">
        <name>a divalent metal cation</name>
        <dbReference type="ChEBI" id="CHEBI:60240"/>
    </cofactor>
</comment>
<evidence type="ECO:0000259" key="6">
    <source>
        <dbReference type="Pfam" id="PF03755"/>
    </source>
</evidence>
<dbReference type="STRING" id="1121316.SAMN02745207_00277"/>
<evidence type="ECO:0000256" key="1">
    <source>
        <dbReference type="ARBA" id="ARBA00001968"/>
    </source>
</evidence>
<dbReference type="PANTHER" id="PTHR30636:SF3">
    <property type="entry name" value="UPF0701 PROTEIN YICC"/>
    <property type="match status" value="1"/>
</dbReference>
<proteinExistence type="inferred from homology"/>
<reference evidence="8 9" key="1">
    <citation type="submission" date="2016-11" db="EMBL/GenBank/DDBJ databases">
        <authorList>
            <person name="Jaros S."/>
            <person name="Januszkiewicz K."/>
            <person name="Wedrychowicz H."/>
        </authorList>
    </citation>
    <scope>NUCLEOTIDE SEQUENCE [LARGE SCALE GENOMIC DNA]</scope>
    <source>
        <strain evidence="8 9">DSM 8605</strain>
    </source>
</reference>
<accession>A0A1M5QSR1</accession>
<organism evidence="8 9">
    <name type="scientific">Clostridium grantii DSM 8605</name>
    <dbReference type="NCBI Taxonomy" id="1121316"/>
    <lineage>
        <taxon>Bacteria</taxon>
        <taxon>Bacillati</taxon>
        <taxon>Bacillota</taxon>
        <taxon>Clostridia</taxon>
        <taxon>Eubacteriales</taxon>
        <taxon>Clostridiaceae</taxon>
        <taxon>Clostridium</taxon>
    </lineage>
</organism>
<evidence type="ECO:0000256" key="5">
    <source>
        <dbReference type="ARBA" id="ARBA00035648"/>
    </source>
</evidence>
<gene>
    <name evidence="8" type="ORF">SAMN02745207_00277</name>
</gene>
<evidence type="ECO:0000259" key="7">
    <source>
        <dbReference type="Pfam" id="PF08340"/>
    </source>
</evidence>
<dbReference type="GO" id="GO:0004521">
    <property type="term" value="F:RNA endonuclease activity"/>
    <property type="evidence" value="ECO:0007669"/>
    <property type="project" value="InterPro"/>
</dbReference>
<name>A0A1M5QSR1_9CLOT</name>
<dbReference type="InterPro" id="IPR013527">
    <property type="entry name" value="YicC-like_N"/>
</dbReference>
<evidence type="ECO:0000256" key="4">
    <source>
        <dbReference type="ARBA" id="ARBA00022801"/>
    </source>
</evidence>
<dbReference type="Proteomes" id="UP000184447">
    <property type="component" value="Unassembled WGS sequence"/>
</dbReference>
<dbReference type="GO" id="GO:0016787">
    <property type="term" value="F:hydrolase activity"/>
    <property type="evidence" value="ECO:0007669"/>
    <property type="project" value="UniProtKB-KW"/>
</dbReference>
<dbReference type="OrthoDB" id="9771229at2"/>
<comment type="similarity">
    <text evidence="5">Belongs to the YicC/YloC family.</text>
</comment>
<keyword evidence="3" id="KW-0255">Endonuclease</keyword>
<dbReference type="NCBIfam" id="TIGR00255">
    <property type="entry name" value="YicC/YloC family endoribonuclease"/>
    <property type="match status" value="1"/>
</dbReference>
<evidence type="ECO:0000256" key="2">
    <source>
        <dbReference type="ARBA" id="ARBA00022722"/>
    </source>
</evidence>
<dbReference type="Pfam" id="PF03755">
    <property type="entry name" value="YicC-like_N"/>
    <property type="match status" value="1"/>
</dbReference>
<evidence type="ECO:0000256" key="3">
    <source>
        <dbReference type="ARBA" id="ARBA00022759"/>
    </source>
</evidence>
<protein>
    <submittedName>
        <fullName evidence="8">TIGR00255 family protein</fullName>
    </submittedName>
</protein>
<dbReference type="AlphaFoldDB" id="A0A1M5QSR1"/>
<dbReference type="InterPro" id="IPR013551">
    <property type="entry name" value="YicC-like_C"/>
</dbReference>